<dbReference type="PROSITE" id="PS51257">
    <property type="entry name" value="PROKAR_LIPOPROTEIN"/>
    <property type="match status" value="1"/>
</dbReference>
<dbReference type="Proteomes" id="UP000430021">
    <property type="component" value="Unassembled WGS sequence"/>
</dbReference>
<proteinExistence type="predicted"/>
<dbReference type="EC" id="3.1.2.-" evidence="3"/>
<dbReference type="PROSITE" id="PS01098">
    <property type="entry name" value="LIPASE_GDSL_SER"/>
    <property type="match status" value="1"/>
</dbReference>
<dbReference type="EC" id="3.1.1.5" evidence="3"/>
<dbReference type="SUPFAM" id="SSF52266">
    <property type="entry name" value="SGNH hydrolase"/>
    <property type="match status" value="1"/>
</dbReference>
<dbReference type="Pfam" id="PF13472">
    <property type="entry name" value="Lipase_GDSL_2"/>
    <property type="match status" value="1"/>
</dbReference>
<evidence type="ECO:0000313" key="5">
    <source>
        <dbReference type="Proteomes" id="UP000430021"/>
    </source>
</evidence>
<comment type="caution">
    <text evidence="4">The sequence shown here is derived from an EMBL/GenBank/DDBJ whole genome shotgun (WGS) entry which is preliminary data.</text>
</comment>
<dbReference type="InterPro" id="IPR013830">
    <property type="entry name" value="SGNH_hydro"/>
</dbReference>
<feature type="domain" description="SGNH hydrolase-type esterase" evidence="2">
    <location>
        <begin position="57"/>
        <end position="218"/>
    </location>
</feature>
<dbReference type="AlphaFoldDB" id="A0A6I4UNS6"/>
<name>A0A6I4UNS6_9SPHN</name>
<evidence type="ECO:0000313" key="6">
    <source>
        <dbReference type="Proteomes" id="UP000548685"/>
    </source>
</evidence>
<evidence type="ECO:0000313" key="3">
    <source>
        <dbReference type="EMBL" id="MBB3775496.1"/>
    </source>
</evidence>
<dbReference type="EMBL" id="JACICE010000002">
    <property type="protein sequence ID" value="MBB3775496.1"/>
    <property type="molecule type" value="Genomic_DNA"/>
</dbReference>
<organism evidence="4 5">
    <name type="scientific">Erythrobacter ramosus</name>
    <dbReference type="NCBI Taxonomy" id="35811"/>
    <lineage>
        <taxon>Bacteria</taxon>
        <taxon>Pseudomonadati</taxon>
        <taxon>Pseudomonadota</taxon>
        <taxon>Alphaproteobacteria</taxon>
        <taxon>Sphingomonadales</taxon>
        <taxon>Erythrobacteraceae</taxon>
        <taxon>Erythrobacter/Porphyrobacter group</taxon>
        <taxon>Erythrobacter</taxon>
    </lineage>
</organism>
<evidence type="ECO:0000313" key="4">
    <source>
        <dbReference type="EMBL" id="MXP39404.1"/>
    </source>
</evidence>
<dbReference type="InterPro" id="IPR051532">
    <property type="entry name" value="Ester_Hydrolysis_Enzymes"/>
</dbReference>
<keyword evidence="1" id="KW-0732">Signal</keyword>
<dbReference type="GO" id="GO:0006629">
    <property type="term" value="P:lipid metabolic process"/>
    <property type="evidence" value="ECO:0007669"/>
    <property type="project" value="InterPro"/>
</dbReference>
<feature type="signal peptide" evidence="1">
    <location>
        <begin position="1"/>
        <end position="25"/>
    </location>
</feature>
<dbReference type="EMBL" id="WTYB01000002">
    <property type="protein sequence ID" value="MXP39404.1"/>
    <property type="molecule type" value="Genomic_DNA"/>
</dbReference>
<evidence type="ECO:0000259" key="2">
    <source>
        <dbReference type="Pfam" id="PF13472"/>
    </source>
</evidence>
<accession>A0A6I4UNS6</accession>
<protein>
    <submittedName>
        <fullName evidence="3">Acyl-CoA thioesterase-1</fullName>
        <ecNumber evidence="3">3.1.1.5</ecNumber>
        <ecNumber evidence="3">3.1.2.-</ecNumber>
    </submittedName>
    <submittedName>
        <fullName evidence="4">Arylesterase</fullName>
    </submittedName>
</protein>
<dbReference type="Gene3D" id="3.40.50.1110">
    <property type="entry name" value="SGNH hydrolase"/>
    <property type="match status" value="1"/>
</dbReference>
<dbReference type="CDD" id="cd01822">
    <property type="entry name" value="Lysophospholipase_L1_like"/>
    <property type="match status" value="1"/>
</dbReference>
<dbReference type="PANTHER" id="PTHR30383:SF24">
    <property type="entry name" value="THIOESTERASE 1_PROTEASE 1_LYSOPHOSPHOLIPASE L1"/>
    <property type="match status" value="1"/>
</dbReference>
<gene>
    <name evidence="3" type="ORF">FHS52_001465</name>
    <name evidence="4" type="ORF">GRI59_12380</name>
</gene>
<keyword evidence="3" id="KW-0378">Hydrolase</keyword>
<keyword evidence="6" id="KW-1185">Reference proteome</keyword>
<dbReference type="InterPro" id="IPR036514">
    <property type="entry name" value="SGNH_hydro_sf"/>
</dbReference>
<dbReference type="Proteomes" id="UP000548685">
    <property type="component" value="Unassembled WGS sequence"/>
</dbReference>
<reference evidence="4 5" key="1">
    <citation type="submission" date="2019-12" db="EMBL/GenBank/DDBJ databases">
        <title>Genomic-based taxomic classification of the family Erythrobacteraceae.</title>
        <authorList>
            <person name="Xu L."/>
        </authorList>
    </citation>
    <scope>NUCLEOTIDE SEQUENCE [LARGE SCALE GENOMIC DNA]</scope>
    <source>
        <strain evidence="4 5">JCM 10282</strain>
    </source>
</reference>
<dbReference type="InterPro" id="IPR008265">
    <property type="entry name" value="Lipase_GDSL_AS"/>
</dbReference>
<sequence>MHKRGWSNISVVGALALALAGCGDAAEDAAPAAEIAEDGQPALPAIPVMGPERKIIAFGDSLFAGYNLDPRDSYPEKLENALRAKGMDADVINAGVSGDTSAAGLQRLEFTLAAQETPPALLILELGGNDLLRGLSPEETKANLGKMLTILREQKVPVLIMGMRAPPNYGPEFQAQFDAIYRDLAKEYGAALIPFWLEDIYREPALFQADKIHPTADGIERLVASTLDEVEGALPRGE</sequence>
<dbReference type="RefSeq" id="WP_160761446.1">
    <property type="nucleotide sequence ID" value="NZ_BAAADZ010000010.1"/>
</dbReference>
<dbReference type="OrthoDB" id="9786188at2"/>
<dbReference type="PANTHER" id="PTHR30383">
    <property type="entry name" value="THIOESTERASE 1/PROTEASE 1/LYSOPHOSPHOLIPASE L1"/>
    <property type="match status" value="1"/>
</dbReference>
<evidence type="ECO:0000256" key="1">
    <source>
        <dbReference type="SAM" id="SignalP"/>
    </source>
</evidence>
<reference evidence="3 6" key="2">
    <citation type="submission" date="2020-08" db="EMBL/GenBank/DDBJ databases">
        <title>Genomic Encyclopedia of Type Strains, Phase IV (KMG-IV): sequencing the most valuable type-strain genomes for metagenomic binning, comparative biology and taxonomic classification.</title>
        <authorList>
            <person name="Goeker M."/>
        </authorList>
    </citation>
    <scope>NUCLEOTIDE SEQUENCE [LARGE SCALE GENOMIC DNA]</scope>
    <source>
        <strain evidence="3 6">DSM 8510</strain>
    </source>
</reference>
<dbReference type="GO" id="GO:0004622">
    <property type="term" value="F:phosphatidylcholine lysophospholipase activity"/>
    <property type="evidence" value="ECO:0007669"/>
    <property type="project" value="UniProtKB-EC"/>
</dbReference>
<feature type="chain" id="PRO_5026057209" evidence="1">
    <location>
        <begin position="26"/>
        <end position="238"/>
    </location>
</feature>